<reference evidence="2" key="2">
    <citation type="submission" date="2014-06" db="EMBL/GenBank/DDBJ databases">
        <title>The complete genome of Blastobotrys (Arxula) adeninivorans LS3 - a yeast of biotechnological interest.</title>
        <authorList>
            <person name="Kunze G."/>
            <person name="Gaillardin C."/>
            <person name="Czernicka M."/>
            <person name="Durrens P."/>
            <person name="Martin T."/>
            <person name="Boer E."/>
            <person name="Gabaldon T."/>
            <person name="Cruz J."/>
            <person name="Talla E."/>
            <person name="Marck C."/>
            <person name="Goffeau A."/>
            <person name="Barbe V."/>
            <person name="Baret P."/>
            <person name="Baronian K."/>
            <person name="Beier S."/>
            <person name="Bleykasten C."/>
            <person name="Bode R."/>
            <person name="Casaregola S."/>
            <person name="Despons L."/>
            <person name="Fairhead C."/>
            <person name="Giersberg M."/>
            <person name="Gierski P."/>
            <person name="Hahnel U."/>
            <person name="Hartmann A."/>
            <person name="Jankowska D."/>
            <person name="Jubin C."/>
            <person name="Jung P."/>
            <person name="Lafontaine I."/>
            <person name="Leh-Louis V."/>
            <person name="Lemaire M."/>
            <person name="Marcet-Houben M."/>
            <person name="Mascher M."/>
            <person name="Morel G."/>
            <person name="Richard G.-F."/>
            <person name="Riechen J."/>
            <person name="Sacerdot C."/>
            <person name="Sarkar A."/>
            <person name="Savel G."/>
            <person name="Schacherer J."/>
            <person name="Sherman D."/>
            <person name="Straub M.-L."/>
            <person name="Stein N."/>
            <person name="Thierry A."/>
            <person name="Trautwein-Schult A."/>
            <person name="Westhof E."/>
            <person name="Worch S."/>
            <person name="Dujon B."/>
            <person name="Souciet J.-L."/>
            <person name="Wincker P."/>
            <person name="Scholz U."/>
            <person name="Neuveglise N."/>
        </authorList>
    </citation>
    <scope>NUCLEOTIDE SEQUENCE</scope>
    <source>
        <strain evidence="2">LS3</strain>
    </source>
</reference>
<reference evidence="2" key="1">
    <citation type="submission" date="2014-02" db="EMBL/GenBank/DDBJ databases">
        <authorList>
            <person name="Genoscope - CEA"/>
        </authorList>
    </citation>
    <scope>NUCLEOTIDE SEQUENCE</scope>
    <source>
        <strain evidence="2">LS3</strain>
    </source>
</reference>
<keyword evidence="1" id="KW-0812">Transmembrane</keyword>
<proteinExistence type="predicted"/>
<evidence type="ECO:0000256" key="1">
    <source>
        <dbReference type="SAM" id="Phobius"/>
    </source>
</evidence>
<sequence length="220" mass="23867">MSIQKGNGNPAGNELFEPLKHGALLLAICRGVIWLVYPSAIFAVMLRADVDGAVMKTVLWTILPTCLGSVAQFAIWKPTGESIDGKGMLLRSLIGASIANFAIGFARNNFWVSCASFLIGLSLDNGVEMSRMSEELVGRHSAQKAADLPAYAFTICLFSGMLIEFLLRDPATRFPDYFGSSWLFGYFPNLLPSLCLIPFLVAAGVCLTKICGHLKHSKES</sequence>
<feature type="transmembrane region" description="Helical" evidence="1">
    <location>
        <begin position="187"/>
        <end position="208"/>
    </location>
</feature>
<feature type="transmembrane region" description="Helical" evidence="1">
    <location>
        <begin position="88"/>
        <end position="104"/>
    </location>
</feature>
<protein>
    <submittedName>
        <fullName evidence="2">ARAD1A13970p</fullName>
    </submittedName>
</protein>
<dbReference type="EMBL" id="HG937691">
    <property type="protein sequence ID" value="CDP33643.1"/>
    <property type="molecule type" value="Genomic_DNA"/>
</dbReference>
<organism evidence="2">
    <name type="scientific">Blastobotrys adeninivorans</name>
    <name type="common">Yeast</name>
    <name type="synonym">Arxula adeninivorans</name>
    <dbReference type="NCBI Taxonomy" id="409370"/>
    <lineage>
        <taxon>Eukaryota</taxon>
        <taxon>Fungi</taxon>
        <taxon>Dikarya</taxon>
        <taxon>Ascomycota</taxon>
        <taxon>Saccharomycotina</taxon>
        <taxon>Dipodascomycetes</taxon>
        <taxon>Dipodascales</taxon>
        <taxon>Trichomonascaceae</taxon>
        <taxon>Blastobotrys</taxon>
    </lineage>
</organism>
<dbReference type="AlphaFoldDB" id="A0A060SY61"/>
<gene>
    <name evidence="2" type="ORF">GNLVRS02_ARAD1A13970g</name>
</gene>
<keyword evidence="1" id="KW-1133">Transmembrane helix</keyword>
<feature type="transmembrane region" description="Helical" evidence="1">
    <location>
        <begin position="58"/>
        <end position="76"/>
    </location>
</feature>
<dbReference type="PhylomeDB" id="A0A060SY61"/>
<feature type="transmembrane region" description="Helical" evidence="1">
    <location>
        <begin position="148"/>
        <end position="167"/>
    </location>
</feature>
<evidence type="ECO:0000313" key="2">
    <source>
        <dbReference type="EMBL" id="CDP33643.1"/>
    </source>
</evidence>
<feature type="transmembrane region" description="Helical" evidence="1">
    <location>
        <begin position="23"/>
        <end position="46"/>
    </location>
</feature>
<name>A0A060SY61_BLAAD</name>
<keyword evidence="1" id="KW-0472">Membrane</keyword>
<accession>A0A060SY61</accession>